<evidence type="ECO:0000313" key="1">
    <source>
        <dbReference type="EMBL" id="PWB07193.1"/>
    </source>
</evidence>
<accession>A0A2V1IY20</accession>
<sequence>MKRKAAKIFSAALLLVFVNFMFSNTVFTHYHLLSGGRLVAHSHPYTSSSHHTHTANELDLIASLNLTASSADTPCADPSDAAPIQYALIVGHYDATTPYAGHLSAKLRGPPCC</sequence>
<keyword evidence="2" id="KW-1185">Reference proteome</keyword>
<organism evidence="1 2">
    <name type="scientific">Paramuribaculum intestinale</name>
    <dbReference type="NCBI Taxonomy" id="2094151"/>
    <lineage>
        <taxon>Bacteria</taxon>
        <taxon>Pseudomonadati</taxon>
        <taxon>Bacteroidota</taxon>
        <taxon>Bacteroidia</taxon>
        <taxon>Bacteroidales</taxon>
        <taxon>Muribaculaceae</taxon>
        <taxon>Paramuribaculum</taxon>
    </lineage>
</organism>
<comment type="caution">
    <text evidence="1">The sequence shown here is derived from an EMBL/GenBank/DDBJ whole genome shotgun (WGS) entry which is preliminary data.</text>
</comment>
<dbReference type="Proteomes" id="UP000244925">
    <property type="component" value="Unassembled WGS sequence"/>
</dbReference>
<proteinExistence type="predicted"/>
<dbReference type="EMBL" id="PUBV01000015">
    <property type="protein sequence ID" value="PWB07193.1"/>
    <property type="molecule type" value="Genomic_DNA"/>
</dbReference>
<protein>
    <submittedName>
        <fullName evidence="1">Uncharacterized protein</fullName>
    </submittedName>
</protein>
<gene>
    <name evidence="1" type="ORF">C5O25_08130</name>
</gene>
<reference evidence="2" key="1">
    <citation type="submission" date="2018-02" db="EMBL/GenBank/DDBJ databases">
        <authorList>
            <person name="Clavel T."/>
            <person name="Strowig T."/>
        </authorList>
    </citation>
    <scope>NUCLEOTIDE SEQUENCE [LARGE SCALE GENOMIC DNA]</scope>
    <source>
        <strain evidence="2">DSM 100764</strain>
    </source>
</reference>
<dbReference type="RefSeq" id="WP_107036242.1">
    <property type="nucleotide sequence ID" value="NZ_CAOOXJ010000010.1"/>
</dbReference>
<name>A0A2V1IY20_9BACT</name>
<evidence type="ECO:0000313" key="2">
    <source>
        <dbReference type="Proteomes" id="UP000244925"/>
    </source>
</evidence>
<dbReference type="AlphaFoldDB" id="A0A2V1IY20"/>